<evidence type="ECO:0000256" key="6">
    <source>
        <dbReference type="SAM" id="MobiDB-lite"/>
    </source>
</evidence>
<dbReference type="FunFam" id="2.30.18.10:FF:000002">
    <property type="entry name" value="Transcription initiation factor IIA subunit 1"/>
    <property type="match status" value="1"/>
</dbReference>
<dbReference type="FunFam" id="1.10.287.100:FF:000001">
    <property type="entry name" value="Transcription initiation factor IIA subunit"/>
    <property type="match status" value="1"/>
</dbReference>
<sequence>MATSNVVPKIYSGVIEEVIKNVRDSFLNEGVDEQVLQELKQIWESKLLQSRAVDWMPAEGHQVTRPHQYTYPHGPPINRQVQEPREVNIAPAAVTVPEAATPQQAASGHTAILYPSTHAHALSQMTAAASAATMAIPENLSQIQQGSTYVYPTVRTIHSTPQVGNLQQQVINATQPRTITGTQQVIHAQPQTAIVHGAQTSAARVPQQVIQMAQLPTGNKHDEDPLNSDDDVSDDDPTDLFDTDNVVVCQFDKASACSLTIARSRNKWKFHLKDGIMNLKGKDYVFQKANGEAEW</sequence>
<evidence type="ECO:0000256" key="3">
    <source>
        <dbReference type="ARBA" id="ARBA00023015"/>
    </source>
</evidence>
<evidence type="ECO:0000256" key="1">
    <source>
        <dbReference type="ARBA" id="ARBA00004123"/>
    </source>
</evidence>
<dbReference type="STRING" id="46731.A0A3M6UWZ9"/>
<protein>
    <recommendedName>
        <fullName evidence="9">Transcription initiation factor IIA subunit 1</fullName>
    </recommendedName>
</protein>
<accession>A0A3M6UWZ9</accession>
<comment type="caution">
    <text evidence="7">The sequence shown here is derived from an EMBL/GenBank/DDBJ whole genome shotgun (WGS) entry which is preliminary data.</text>
</comment>
<dbReference type="InterPro" id="IPR004855">
    <property type="entry name" value="TFIIA_asu/bsu"/>
</dbReference>
<dbReference type="SUPFAM" id="SSF50784">
    <property type="entry name" value="Transcription factor IIA (TFIIA), beta-barrel domain"/>
    <property type="match status" value="1"/>
</dbReference>
<organism evidence="7 8">
    <name type="scientific">Pocillopora damicornis</name>
    <name type="common">Cauliflower coral</name>
    <name type="synonym">Millepora damicornis</name>
    <dbReference type="NCBI Taxonomy" id="46731"/>
    <lineage>
        <taxon>Eukaryota</taxon>
        <taxon>Metazoa</taxon>
        <taxon>Cnidaria</taxon>
        <taxon>Anthozoa</taxon>
        <taxon>Hexacorallia</taxon>
        <taxon>Scleractinia</taxon>
        <taxon>Astrocoeniina</taxon>
        <taxon>Pocilloporidae</taxon>
        <taxon>Pocillopora</taxon>
    </lineage>
</organism>
<dbReference type="OrthoDB" id="6275927at2759"/>
<dbReference type="SMART" id="SM01371">
    <property type="entry name" value="TFIIA"/>
    <property type="match status" value="1"/>
</dbReference>
<dbReference type="EMBL" id="RCHS01000537">
    <property type="protein sequence ID" value="RMX58181.1"/>
    <property type="molecule type" value="Genomic_DNA"/>
</dbReference>
<feature type="compositionally biased region" description="Acidic residues" evidence="6">
    <location>
        <begin position="225"/>
        <end position="239"/>
    </location>
</feature>
<keyword evidence="5" id="KW-0539">Nucleus</keyword>
<evidence type="ECO:0000256" key="5">
    <source>
        <dbReference type="ARBA" id="ARBA00023242"/>
    </source>
</evidence>
<evidence type="ECO:0000313" key="7">
    <source>
        <dbReference type="EMBL" id="RMX58181.1"/>
    </source>
</evidence>
<dbReference type="PANTHER" id="PTHR12694">
    <property type="entry name" value="TRANSCRIPTION INITIATION FACTOR IIA SUBUNIT 1"/>
    <property type="match status" value="1"/>
</dbReference>
<gene>
    <name evidence="7" type="ORF">pdam_00000056</name>
</gene>
<dbReference type="GO" id="GO:0006367">
    <property type="term" value="P:transcription initiation at RNA polymerase II promoter"/>
    <property type="evidence" value="ECO:0007669"/>
    <property type="project" value="InterPro"/>
</dbReference>
<evidence type="ECO:0000256" key="4">
    <source>
        <dbReference type="ARBA" id="ARBA00023163"/>
    </source>
</evidence>
<evidence type="ECO:0008006" key="9">
    <source>
        <dbReference type="Google" id="ProtNLM"/>
    </source>
</evidence>
<dbReference type="Pfam" id="PF03153">
    <property type="entry name" value="TFIIA"/>
    <property type="match status" value="2"/>
</dbReference>
<feature type="region of interest" description="Disordered" evidence="6">
    <location>
        <begin position="217"/>
        <end position="239"/>
    </location>
</feature>
<comment type="subcellular location">
    <subcellularLocation>
        <location evidence="1">Nucleus</location>
    </subcellularLocation>
</comment>
<dbReference type="Proteomes" id="UP000275408">
    <property type="component" value="Unassembled WGS sequence"/>
</dbReference>
<dbReference type="InterPro" id="IPR009088">
    <property type="entry name" value="TFIIA_b-brl"/>
</dbReference>
<name>A0A3M6UWZ9_POCDA</name>
<evidence type="ECO:0000256" key="2">
    <source>
        <dbReference type="ARBA" id="ARBA00010059"/>
    </source>
</evidence>
<dbReference type="PANTHER" id="PTHR12694:SF8">
    <property type="entry name" value="TRANSCRIPTION INITIATION FACTOR IIA SUBUNIT 1"/>
    <property type="match status" value="1"/>
</dbReference>
<proteinExistence type="inferred from homology"/>
<reference evidence="7 8" key="1">
    <citation type="journal article" date="2018" name="Sci. Rep.">
        <title>Comparative analysis of the Pocillopora damicornis genome highlights role of immune system in coral evolution.</title>
        <authorList>
            <person name="Cunning R."/>
            <person name="Bay R.A."/>
            <person name="Gillette P."/>
            <person name="Baker A.C."/>
            <person name="Traylor-Knowles N."/>
        </authorList>
    </citation>
    <scope>NUCLEOTIDE SEQUENCE [LARGE SCALE GENOMIC DNA]</scope>
    <source>
        <strain evidence="7">RSMAS</strain>
        <tissue evidence="7">Whole animal</tissue>
    </source>
</reference>
<dbReference type="GO" id="GO:0005672">
    <property type="term" value="C:transcription factor TFIIA complex"/>
    <property type="evidence" value="ECO:0007669"/>
    <property type="project" value="InterPro"/>
</dbReference>
<dbReference type="Gene3D" id="1.10.287.100">
    <property type="match status" value="1"/>
</dbReference>
<evidence type="ECO:0000313" key="8">
    <source>
        <dbReference type="Proteomes" id="UP000275408"/>
    </source>
</evidence>
<dbReference type="CDD" id="cd07976">
    <property type="entry name" value="TFIIA_alpha_beta_like"/>
    <property type="match status" value="1"/>
</dbReference>
<dbReference type="AlphaFoldDB" id="A0A3M6UWZ9"/>
<dbReference type="Gene3D" id="2.30.18.10">
    <property type="entry name" value="Transcription factor IIA (TFIIA), beta-barrel domain"/>
    <property type="match status" value="1"/>
</dbReference>
<keyword evidence="3" id="KW-0805">Transcription regulation</keyword>
<keyword evidence="8" id="KW-1185">Reference proteome</keyword>
<dbReference type="SUPFAM" id="SSF47396">
    <property type="entry name" value="Transcription factor IIA (TFIIA), alpha-helical domain"/>
    <property type="match status" value="1"/>
</dbReference>
<comment type="similarity">
    <text evidence="2">Belongs to the TFIIA subunit 1 family.</text>
</comment>
<keyword evidence="4" id="KW-0804">Transcription</keyword>